<evidence type="ECO:0000313" key="2">
    <source>
        <dbReference type="EMBL" id="QDU24095.1"/>
    </source>
</evidence>
<dbReference type="RefSeq" id="WP_145244289.1">
    <property type="nucleotide sequence ID" value="NZ_CP036273.1"/>
</dbReference>
<protein>
    <recommendedName>
        <fullName evidence="4">Lipoprotein</fullName>
    </recommendedName>
</protein>
<dbReference type="AlphaFoldDB" id="A0A517Y2W1"/>
<evidence type="ECO:0000313" key="3">
    <source>
        <dbReference type="Proteomes" id="UP000319576"/>
    </source>
</evidence>
<reference evidence="2 3" key="1">
    <citation type="submission" date="2019-02" db="EMBL/GenBank/DDBJ databases">
        <title>Deep-cultivation of Planctomycetes and their phenomic and genomic characterization uncovers novel biology.</title>
        <authorList>
            <person name="Wiegand S."/>
            <person name="Jogler M."/>
            <person name="Boedeker C."/>
            <person name="Pinto D."/>
            <person name="Vollmers J."/>
            <person name="Rivas-Marin E."/>
            <person name="Kohn T."/>
            <person name="Peeters S.H."/>
            <person name="Heuer A."/>
            <person name="Rast P."/>
            <person name="Oberbeckmann S."/>
            <person name="Bunk B."/>
            <person name="Jeske O."/>
            <person name="Meyerdierks A."/>
            <person name="Storesund J.E."/>
            <person name="Kallscheuer N."/>
            <person name="Luecker S."/>
            <person name="Lage O.M."/>
            <person name="Pohl T."/>
            <person name="Merkel B.J."/>
            <person name="Hornburger P."/>
            <person name="Mueller R.-W."/>
            <person name="Bruemmer F."/>
            <person name="Labrenz M."/>
            <person name="Spormann A.M."/>
            <person name="Op den Camp H."/>
            <person name="Overmann J."/>
            <person name="Amann R."/>
            <person name="Jetten M.S.M."/>
            <person name="Mascher T."/>
            <person name="Medema M.H."/>
            <person name="Devos D.P."/>
            <person name="Kaster A.-K."/>
            <person name="Ovreas L."/>
            <person name="Rohde M."/>
            <person name="Galperin M.Y."/>
            <person name="Jogler C."/>
        </authorList>
    </citation>
    <scope>NUCLEOTIDE SEQUENCE [LARGE SCALE GENOMIC DNA]</scope>
    <source>
        <strain evidence="2 3">ETA_A1</strain>
    </source>
</reference>
<dbReference type="KEGG" id="uli:ETAA1_61080"/>
<accession>A0A517Y2W1</accession>
<feature type="region of interest" description="Disordered" evidence="1">
    <location>
        <begin position="45"/>
        <end position="84"/>
    </location>
</feature>
<evidence type="ECO:0000256" key="1">
    <source>
        <dbReference type="SAM" id="MobiDB-lite"/>
    </source>
</evidence>
<feature type="compositionally biased region" description="Gly residues" evidence="1">
    <location>
        <begin position="71"/>
        <end position="84"/>
    </location>
</feature>
<dbReference type="Proteomes" id="UP000319576">
    <property type="component" value="Chromosome"/>
</dbReference>
<gene>
    <name evidence="2" type="ORF">ETAA1_61080</name>
</gene>
<sequence length="84" mass="8698">MRGKLPAAFGLAVALVAASAGCHHDKHGLMFKPKEEVVLPADEARFNNPPTAQYKKRPAKSADDKALLGRQMGGPGGGMGGPGF</sequence>
<evidence type="ECO:0008006" key="4">
    <source>
        <dbReference type="Google" id="ProtNLM"/>
    </source>
</evidence>
<organism evidence="2 3">
    <name type="scientific">Urbifossiella limnaea</name>
    <dbReference type="NCBI Taxonomy" id="2528023"/>
    <lineage>
        <taxon>Bacteria</taxon>
        <taxon>Pseudomonadati</taxon>
        <taxon>Planctomycetota</taxon>
        <taxon>Planctomycetia</taxon>
        <taxon>Gemmatales</taxon>
        <taxon>Gemmataceae</taxon>
        <taxon>Urbifossiella</taxon>
    </lineage>
</organism>
<name>A0A517Y2W1_9BACT</name>
<dbReference type="PROSITE" id="PS51257">
    <property type="entry name" value="PROKAR_LIPOPROTEIN"/>
    <property type="match status" value="1"/>
</dbReference>
<proteinExistence type="predicted"/>
<keyword evidence="3" id="KW-1185">Reference proteome</keyword>
<dbReference type="EMBL" id="CP036273">
    <property type="protein sequence ID" value="QDU24095.1"/>
    <property type="molecule type" value="Genomic_DNA"/>
</dbReference>
<dbReference type="OrthoDB" id="10001061at2"/>